<evidence type="ECO:0000259" key="1">
    <source>
        <dbReference type="Pfam" id="PF07717"/>
    </source>
</evidence>
<dbReference type="InterPro" id="IPR011709">
    <property type="entry name" value="DEAD-box_helicase_OB_fold"/>
</dbReference>
<comment type="caution">
    <text evidence="2">The sequence shown here is derived from an EMBL/GenBank/DDBJ whole genome shotgun (WGS) entry which is preliminary data.</text>
</comment>
<sequence length="223" mass="25917">MIVMSFREGLLPYAITLVSALSVREPLIPISTIKETTVEDTQRRMEEILKQRKLWCSFGEARLFGDLTVLLNVIGAADYEKENCKALYTFGLRPKALDEINKLRKQLVSIINTSSSIQNKLNDKFKMEPPEQNQLKELRKIMIECFPEKIAKKVSETNAKRGSYKTQMLEEFVYLDPGSMLFKDQPDFVLYQEIIQISERKVLQNIIVVEPEWIPDFVIFNDF</sequence>
<feature type="domain" description="DEAD-box helicase OB fold" evidence="1">
    <location>
        <begin position="138"/>
        <end position="218"/>
    </location>
</feature>
<accession>A0A6V7W022</accession>
<dbReference type="EMBL" id="CAJEWN010000370">
    <property type="protein sequence ID" value="CAD2180432.1"/>
    <property type="molecule type" value="Genomic_DNA"/>
</dbReference>
<reference evidence="2 3" key="1">
    <citation type="submission" date="2020-08" db="EMBL/GenBank/DDBJ databases">
        <authorList>
            <person name="Koutsovoulos G."/>
            <person name="Danchin GJ E."/>
        </authorList>
    </citation>
    <scope>NUCLEOTIDE SEQUENCE [LARGE SCALE GENOMIC DNA]</scope>
</reference>
<dbReference type="Pfam" id="PF21010">
    <property type="entry name" value="HA2_C"/>
    <property type="match status" value="1"/>
</dbReference>
<organism evidence="2 3">
    <name type="scientific">Meloidogyne enterolobii</name>
    <name type="common">Root-knot nematode worm</name>
    <name type="synonym">Meloidogyne mayaguensis</name>
    <dbReference type="NCBI Taxonomy" id="390850"/>
    <lineage>
        <taxon>Eukaryota</taxon>
        <taxon>Metazoa</taxon>
        <taxon>Ecdysozoa</taxon>
        <taxon>Nematoda</taxon>
        <taxon>Chromadorea</taxon>
        <taxon>Rhabditida</taxon>
        <taxon>Tylenchina</taxon>
        <taxon>Tylenchomorpha</taxon>
        <taxon>Tylenchoidea</taxon>
        <taxon>Meloidogynidae</taxon>
        <taxon>Meloidogyninae</taxon>
        <taxon>Meloidogyne</taxon>
    </lineage>
</organism>
<evidence type="ECO:0000313" key="2">
    <source>
        <dbReference type="EMBL" id="CAD2180432.1"/>
    </source>
</evidence>
<evidence type="ECO:0000313" key="3">
    <source>
        <dbReference type="Proteomes" id="UP000580250"/>
    </source>
</evidence>
<dbReference type="Pfam" id="PF07717">
    <property type="entry name" value="OB_NTP_bind"/>
    <property type="match status" value="1"/>
</dbReference>
<dbReference type="OrthoDB" id="10025033at2759"/>
<protein>
    <recommendedName>
        <fullName evidence="1">DEAD-box helicase OB fold domain-containing protein</fullName>
    </recommendedName>
</protein>
<dbReference type="AlphaFoldDB" id="A0A6V7W022"/>
<dbReference type="Proteomes" id="UP000580250">
    <property type="component" value="Unassembled WGS sequence"/>
</dbReference>
<proteinExistence type="predicted"/>
<name>A0A6V7W022_MELEN</name>
<gene>
    <name evidence="2" type="ORF">MENT_LOCUS32508</name>
</gene>